<dbReference type="CDD" id="cd00038">
    <property type="entry name" value="CAP_ED"/>
    <property type="match status" value="1"/>
</dbReference>
<feature type="domain" description="Cyclic nucleotide-binding" evidence="4">
    <location>
        <begin position="23"/>
        <end position="115"/>
    </location>
</feature>
<dbReference type="GO" id="GO:0016301">
    <property type="term" value="F:kinase activity"/>
    <property type="evidence" value="ECO:0007669"/>
    <property type="project" value="UniProtKB-KW"/>
</dbReference>
<keyword evidence="2" id="KW-0238">DNA-binding</keyword>
<dbReference type="STRING" id="1123404.SAMN02745784_01132"/>
<dbReference type="Pfam" id="PF13545">
    <property type="entry name" value="HTH_Crp_2"/>
    <property type="match status" value="1"/>
</dbReference>
<dbReference type="SMART" id="SM00100">
    <property type="entry name" value="cNMP"/>
    <property type="match status" value="1"/>
</dbReference>
<keyword evidence="6" id="KW-0418">Kinase</keyword>
<dbReference type="GeneID" id="90996052"/>
<feature type="domain" description="HTH crp-type" evidence="5">
    <location>
        <begin position="146"/>
        <end position="216"/>
    </location>
</feature>
<dbReference type="RefSeq" id="WP_200778137.1">
    <property type="nucleotide sequence ID" value="NZ_FQTY01000003.1"/>
</dbReference>
<evidence type="ECO:0000256" key="2">
    <source>
        <dbReference type="ARBA" id="ARBA00023125"/>
    </source>
</evidence>
<keyword evidence="6" id="KW-0808">Transferase</keyword>
<sequence length="228" mass="26803">MHIIEIIESNKGIKKILRDCPYEILKKWEFKEYSKGQLICHQDMQYEYFYIIVKGYANISLTAENGKKYSQAIYKNGDYFGELEIFDNKPYICSIEALTDIQVIRIGRENFLKWIDKDRSFSLHIMKTLCDSFYKLSKLAGENTLYSLKYRLCNYLLYRLDSGVKSSSGIEINVNKEQLSEQFAVTSRSINRILQQLKENGIIDVSNNSINIIDIKRLREEEILSRKE</sequence>
<dbReference type="Pfam" id="PF00027">
    <property type="entry name" value="cNMP_binding"/>
    <property type="match status" value="1"/>
</dbReference>
<name>A0A1M4UK67_9FIRM</name>
<evidence type="ECO:0000259" key="4">
    <source>
        <dbReference type="PROSITE" id="PS50042"/>
    </source>
</evidence>
<dbReference type="SUPFAM" id="SSF51206">
    <property type="entry name" value="cAMP-binding domain-like"/>
    <property type="match status" value="1"/>
</dbReference>
<keyword evidence="1" id="KW-0805">Transcription regulation</keyword>
<dbReference type="InterPro" id="IPR000595">
    <property type="entry name" value="cNMP-bd_dom"/>
</dbReference>
<keyword evidence="7" id="KW-1185">Reference proteome</keyword>
<evidence type="ECO:0000313" key="6">
    <source>
        <dbReference type="EMBL" id="SHE57055.1"/>
    </source>
</evidence>
<dbReference type="PROSITE" id="PS50042">
    <property type="entry name" value="CNMP_BINDING_3"/>
    <property type="match status" value="1"/>
</dbReference>
<gene>
    <name evidence="6" type="ORF">SAMN02745784_01132</name>
</gene>
<evidence type="ECO:0000256" key="3">
    <source>
        <dbReference type="ARBA" id="ARBA00023163"/>
    </source>
</evidence>
<evidence type="ECO:0000313" key="7">
    <source>
        <dbReference type="Proteomes" id="UP000184114"/>
    </source>
</evidence>
<dbReference type="EMBL" id="FQTY01000003">
    <property type="protein sequence ID" value="SHE57055.1"/>
    <property type="molecule type" value="Genomic_DNA"/>
</dbReference>
<proteinExistence type="predicted"/>
<dbReference type="PROSITE" id="PS51063">
    <property type="entry name" value="HTH_CRP_2"/>
    <property type="match status" value="1"/>
</dbReference>
<organism evidence="6 7">
    <name type="scientific">Tissierella praeacuta DSM 18095</name>
    <dbReference type="NCBI Taxonomy" id="1123404"/>
    <lineage>
        <taxon>Bacteria</taxon>
        <taxon>Bacillati</taxon>
        <taxon>Bacillota</taxon>
        <taxon>Tissierellia</taxon>
        <taxon>Tissierellales</taxon>
        <taxon>Tissierellaceae</taxon>
        <taxon>Tissierella</taxon>
    </lineage>
</organism>
<dbReference type="PANTHER" id="PTHR24567">
    <property type="entry name" value="CRP FAMILY TRANSCRIPTIONAL REGULATORY PROTEIN"/>
    <property type="match status" value="1"/>
</dbReference>
<dbReference type="SUPFAM" id="SSF46785">
    <property type="entry name" value="Winged helix' DNA-binding domain"/>
    <property type="match status" value="1"/>
</dbReference>
<accession>A0A1M4UK67</accession>
<keyword evidence="3" id="KW-0804">Transcription</keyword>
<dbReference type="Proteomes" id="UP000184114">
    <property type="component" value="Unassembled WGS sequence"/>
</dbReference>
<dbReference type="InterPro" id="IPR014710">
    <property type="entry name" value="RmlC-like_jellyroll"/>
</dbReference>
<dbReference type="AlphaFoldDB" id="A0A1M4UK67"/>
<dbReference type="GO" id="GO:0003700">
    <property type="term" value="F:DNA-binding transcription factor activity"/>
    <property type="evidence" value="ECO:0007669"/>
    <property type="project" value="TreeGrafter"/>
</dbReference>
<dbReference type="InterPro" id="IPR012318">
    <property type="entry name" value="HTH_CRP"/>
</dbReference>
<dbReference type="GO" id="GO:0003677">
    <property type="term" value="F:DNA binding"/>
    <property type="evidence" value="ECO:0007669"/>
    <property type="project" value="UniProtKB-KW"/>
</dbReference>
<protein>
    <submittedName>
        <fullName evidence="6">cAMP-binding domain of CRP or a regulatory subunit of cAMP-dependent protein kinases</fullName>
    </submittedName>
</protein>
<dbReference type="InterPro" id="IPR036390">
    <property type="entry name" value="WH_DNA-bd_sf"/>
</dbReference>
<dbReference type="GO" id="GO:0005829">
    <property type="term" value="C:cytosol"/>
    <property type="evidence" value="ECO:0007669"/>
    <property type="project" value="TreeGrafter"/>
</dbReference>
<dbReference type="InterPro" id="IPR018490">
    <property type="entry name" value="cNMP-bd_dom_sf"/>
</dbReference>
<dbReference type="InterPro" id="IPR050397">
    <property type="entry name" value="Env_Response_Regulators"/>
</dbReference>
<reference evidence="7" key="1">
    <citation type="submission" date="2016-11" db="EMBL/GenBank/DDBJ databases">
        <authorList>
            <person name="Varghese N."/>
            <person name="Submissions S."/>
        </authorList>
    </citation>
    <scope>NUCLEOTIDE SEQUENCE [LARGE SCALE GENOMIC DNA]</scope>
    <source>
        <strain evidence="7">DSM 18095</strain>
    </source>
</reference>
<dbReference type="Gene3D" id="2.60.120.10">
    <property type="entry name" value="Jelly Rolls"/>
    <property type="match status" value="1"/>
</dbReference>
<evidence type="ECO:0000256" key="1">
    <source>
        <dbReference type="ARBA" id="ARBA00023015"/>
    </source>
</evidence>
<dbReference type="PANTHER" id="PTHR24567:SF26">
    <property type="entry name" value="REGULATORY PROTEIN YEIL"/>
    <property type="match status" value="1"/>
</dbReference>
<evidence type="ECO:0000259" key="5">
    <source>
        <dbReference type="PROSITE" id="PS51063"/>
    </source>
</evidence>